<organism evidence="3">
    <name type="scientific">Hexamita inflata</name>
    <dbReference type="NCBI Taxonomy" id="28002"/>
    <lineage>
        <taxon>Eukaryota</taxon>
        <taxon>Metamonada</taxon>
        <taxon>Diplomonadida</taxon>
        <taxon>Hexamitidae</taxon>
        <taxon>Hexamitinae</taxon>
        <taxon>Hexamita</taxon>
    </lineage>
</organism>
<dbReference type="Proteomes" id="UP001642409">
    <property type="component" value="Unassembled WGS sequence"/>
</dbReference>
<dbReference type="EMBL" id="CAXDID020000262">
    <property type="protein sequence ID" value="CAL6066574.1"/>
    <property type="molecule type" value="Genomic_DNA"/>
</dbReference>
<feature type="compositionally biased region" description="Low complexity" evidence="1">
    <location>
        <begin position="155"/>
        <end position="167"/>
    </location>
</feature>
<name>A0AA86Q0D8_9EUKA</name>
<keyword evidence="6" id="KW-1185">Reference proteome</keyword>
<feature type="region of interest" description="Disordered" evidence="1">
    <location>
        <begin position="136"/>
        <end position="181"/>
    </location>
</feature>
<dbReference type="EMBL" id="CATOUU010000647">
    <property type="protein sequence ID" value="CAI9937640.1"/>
    <property type="molecule type" value="Genomic_DNA"/>
</dbReference>
<evidence type="ECO:0000313" key="2">
    <source>
        <dbReference type="EMBL" id="CAI9937640.1"/>
    </source>
</evidence>
<sequence length="339" mass="39547">MNVNSLFTELTEVGAPIIAKDLQSFQFDTKVKIFTYLIRIVNPQSRLIPMVDECSKLQLPSRANLSESQAEQEFTVEDYQTAFYEQVASEVKAINATPQDLRISKDFCYRALHYLCQKCAKKKNLSISSLTSTQASLQPPTKVTQPKVEEKPKQQRPLSSSQQKPSSIQPPPKPISTSKQQNMQQFIQTIPQFTQVLENVKPSQHIVLQTIYTEQLYLRAIALLNNYQQRIEKIVQQVVRIQQQTENKLEFKVLNQDINEFLNVQELNFDQFQVEFEQMKKQYGVQKRNKSAEFVKELRQFKEALKTQNTQEIEKLTNRILQRIDDGEVEEERVLEWLK</sequence>
<accession>A0AA86Q0D8</accession>
<gene>
    <name evidence="2" type="ORF">HINF_LOCUS25285</name>
    <name evidence="3" type="ORF">HINF_LOCUS32170</name>
    <name evidence="4" type="ORF">HINF_LOCUS32407</name>
    <name evidence="5" type="ORF">HINF_LOCUS52485</name>
</gene>
<proteinExistence type="predicted"/>
<comment type="caution">
    <text evidence="3">The sequence shown here is derived from an EMBL/GenBank/DDBJ whole genome shotgun (WGS) entry which is preliminary data.</text>
</comment>
<evidence type="ECO:0000313" key="3">
    <source>
        <dbReference type="EMBL" id="CAI9944525.1"/>
    </source>
</evidence>
<dbReference type="AlphaFoldDB" id="A0AA86Q0D8"/>
<reference evidence="3" key="1">
    <citation type="submission" date="2023-06" db="EMBL/GenBank/DDBJ databases">
        <authorList>
            <person name="Kurt Z."/>
        </authorList>
    </citation>
    <scope>NUCLEOTIDE SEQUENCE</scope>
</reference>
<protein>
    <submittedName>
        <fullName evidence="3">Uncharacterized protein</fullName>
    </submittedName>
</protein>
<evidence type="ECO:0000256" key="1">
    <source>
        <dbReference type="SAM" id="MobiDB-lite"/>
    </source>
</evidence>
<evidence type="ECO:0000313" key="4">
    <source>
        <dbReference type="EMBL" id="CAL6029530.1"/>
    </source>
</evidence>
<reference evidence="4 6" key="2">
    <citation type="submission" date="2024-07" db="EMBL/GenBank/DDBJ databases">
        <authorList>
            <person name="Akdeniz Z."/>
        </authorList>
    </citation>
    <scope>NUCLEOTIDE SEQUENCE [LARGE SCALE GENOMIC DNA]</scope>
</reference>
<dbReference type="EMBL" id="CAXDID020000110">
    <property type="protein sequence ID" value="CAL6029530.1"/>
    <property type="molecule type" value="Genomic_DNA"/>
</dbReference>
<evidence type="ECO:0000313" key="6">
    <source>
        <dbReference type="Proteomes" id="UP001642409"/>
    </source>
</evidence>
<dbReference type="EMBL" id="CATOUU010000728">
    <property type="protein sequence ID" value="CAI9944525.1"/>
    <property type="molecule type" value="Genomic_DNA"/>
</dbReference>
<evidence type="ECO:0000313" key="5">
    <source>
        <dbReference type="EMBL" id="CAL6066574.1"/>
    </source>
</evidence>